<sequence>MSDLTACRQPGCAGTIADGYCDVCGMPGEPDQLAAPAASSPPHTPAPAPAAPAGPPVPPPPPPPSARPTPAGQAPGRGVAGHTGPKCRQPGCTGTIVDGYCDVCGTPAGPTSTTSTQPLARGETPMEGAVSQVSSRLEATALGSARARSGGTISTRRISGHSTRMRAARIGAGVTSVPPVPEIDAAKAVLKNPVVPEDKRFCPKCGEPVGRGRDGQEGRTSGFCAKCRTPFDFSPKLKPGDLVAGQYEVAGCLAHGGLGWIYLARDRNVSDRWVVLKGLLNSGDPDALAAALAEQRFLAQVSHPNIVEIYNFVSHEGSGYIVMEYIGGTSLKSLLKQRMRAAGKYDPLPVDQALAYVLEILPAFQYLHDLGLVYCDFKPDNVIQIGDEVRLIDLGGVRRIDDEDSAIFGTVGYQAPEVAEQGCSVASDIYTIGRTLVVLTMEFRGYQSTYVKSLPPVEEVPVFQTYDSFYRLLLKACAESPDDRFVSADELRVQMLGVLREVVAQDRGTGAASTSAASLLFGPPPAGDAETTYQDLPPLRPDSGDAQSGWLATIENQEPEQRLRALAAPPAVSPEVLLAQARAALELRSWDVLDGVVARMLADDPWEWRAVWMSGLGALARTEPLKAQSAFNAVYGQVPGELAPKLGLALACELSGNVEIAERLYAICARTDAAYVPQSAFALARIRGAIDDTDGVQAALTLVPPNSSSYPLARQHWAEHLAAHPRTASDLNLALLTADSAGFGRRRRAEISVDVYRKAIARIEKDGPTPGERIGAYAVTADGARSGLEAALRALADATENPLERMRLIDEANEIRPWSLV</sequence>
<feature type="region of interest" description="Disordered" evidence="9">
    <location>
        <begin position="110"/>
        <end position="163"/>
    </location>
</feature>
<feature type="domain" description="Protein kinase" evidence="10">
    <location>
        <begin position="247"/>
        <end position="496"/>
    </location>
</feature>
<dbReference type="InterPro" id="IPR000719">
    <property type="entry name" value="Prot_kinase_dom"/>
</dbReference>
<dbReference type="Proteomes" id="UP001499938">
    <property type="component" value="Unassembled WGS sequence"/>
</dbReference>
<proteinExistence type="predicted"/>
<dbReference type="GO" id="GO:0016301">
    <property type="term" value="F:kinase activity"/>
    <property type="evidence" value="ECO:0007669"/>
    <property type="project" value="UniProtKB-KW"/>
</dbReference>
<dbReference type="Pfam" id="PF16919">
    <property type="entry name" value="PknG_rubred"/>
    <property type="match status" value="1"/>
</dbReference>
<keyword evidence="5 11" id="KW-0418">Kinase</keyword>
<evidence type="ECO:0000256" key="7">
    <source>
        <dbReference type="ARBA" id="ARBA00047899"/>
    </source>
</evidence>
<evidence type="ECO:0000256" key="4">
    <source>
        <dbReference type="ARBA" id="ARBA00022741"/>
    </source>
</evidence>
<dbReference type="Gene3D" id="1.10.510.10">
    <property type="entry name" value="Transferase(Phosphotransferase) domain 1"/>
    <property type="match status" value="1"/>
</dbReference>
<keyword evidence="3" id="KW-0808">Transferase</keyword>
<evidence type="ECO:0000256" key="1">
    <source>
        <dbReference type="ARBA" id="ARBA00012513"/>
    </source>
</evidence>
<evidence type="ECO:0000313" key="11">
    <source>
        <dbReference type="EMBL" id="GAA1793196.1"/>
    </source>
</evidence>
<organism evidence="11 12">
    <name type="scientific">Nostocoides veronense</name>
    <dbReference type="NCBI Taxonomy" id="330836"/>
    <lineage>
        <taxon>Bacteria</taxon>
        <taxon>Bacillati</taxon>
        <taxon>Actinomycetota</taxon>
        <taxon>Actinomycetes</taxon>
        <taxon>Micrococcales</taxon>
        <taxon>Intrasporangiaceae</taxon>
        <taxon>Nostocoides</taxon>
    </lineage>
</organism>
<dbReference type="EC" id="2.7.11.1" evidence="1"/>
<dbReference type="Gene3D" id="1.25.40.10">
    <property type="entry name" value="Tetratricopeptide repeat domain"/>
    <property type="match status" value="1"/>
</dbReference>
<dbReference type="InterPro" id="IPR031636">
    <property type="entry name" value="PknG_TPR"/>
</dbReference>
<name>A0ABP4XU67_9MICO</name>
<dbReference type="InterPro" id="IPR011990">
    <property type="entry name" value="TPR-like_helical_dom_sf"/>
</dbReference>
<gene>
    <name evidence="11" type="ORF">GCM10009811_17470</name>
</gene>
<evidence type="ECO:0000256" key="3">
    <source>
        <dbReference type="ARBA" id="ARBA00022679"/>
    </source>
</evidence>
<comment type="catalytic activity">
    <reaction evidence="8">
        <text>L-seryl-[protein] + ATP = O-phospho-L-seryl-[protein] + ADP + H(+)</text>
        <dbReference type="Rhea" id="RHEA:17989"/>
        <dbReference type="Rhea" id="RHEA-COMP:9863"/>
        <dbReference type="Rhea" id="RHEA-COMP:11604"/>
        <dbReference type="ChEBI" id="CHEBI:15378"/>
        <dbReference type="ChEBI" id="CHEBI:29999"/>
        <dbReference type="ChEBI" id="CHEBI:30616"/>
        <dbReference type="ChEBI" id="CHEBI:83421"/>
        <dbReference type="ChEBI" id="CHEBI:456216"/>
        <dbReference type="EC" id="2.7.11.1"/>
    </reaction>
</comment>
<keyword evidence="6" id="KW-0067">ATP-binding</keyword>
<evidence type="ECO:0000256" key="9">
    <source>
        <dbReference type="SAM" id="MobiDB-lite"/>
    </source>
</evidence>
<dbReference type="PANTHER" id="PTHR24363">
    <property type="entry name" value="SERINE/THREONINE PROTEIN KINASE"/>
    <property type="match status" value="1"/>
</dbReference>
<dbReference type="Pfam" id="PF16918">
    <property type="entry name" value="PknG_TPR"/>
    <property type="match status" value="1"/>
</dbReference>
<dbReference type="EMBL" id="BAAAPO010000026">
    <property type="protein sequence ID" value="GAA1793196.1"/>
    <property type="molecule type" value="Genomic_DNA"/>
</dbReference>
<evidence type="ECO:0000313" key="12">
    <source>
        <dbReference type="Proteomes" id="UP001499938"/>
    </source>
</evidence>
<dbReference type="PANTHER" id="PTHR24363:SF0">
    <property type="entry name" value="SERINE_THREONINE KINASE LIKE DOMAIN CONTAINING 1"/>
    <property type="match status" value="1"/>
</dbReference>
<dbReference type="SUPFAM" id="SSF56112">
    <property type="entry name" value="Protein kinase-like (PK-like)"/>
    <property type="match status" value="1"/>
</dbReference>
<comment type="catalytic activity">
    <reaction evidence="7">
        <text>L-threonyl-[protein] + ATP = O-phospho-L-threonyl-[protein] + ADP + H(+)</text>
        <dbReference type="Rhea" id="RHEA:46608"/>
        <dbReference type="Rhea" id="RHEA-COMP:11060"/>
        <dbReference type="Rhea" id="RHEA-COMP:11605"/>
        <dbReference type="ChEBI" id="CHEBI:15378"/>
        <dbReference type="ChEBI" id="CHEBI:30013"/>
        <dbReference type="ChEBI" id="CHEBI:30616"/>
        <dbReference type="ChEBI" id="CHEBI:61977"/>
        <dbReference type="ChEBI" id="CHEBI:456216"/>
        <dbReference type="EC" id="2.7.11.1"/>
    </reaction>
</comment>
<keyword evidence="4" id="KW-0547">Nucleotide-binding</keyword>
<dbReference type="Pfam" id="PF00069">
    <property type="entry name" value="Pkinase"/>
    <property type="match status" value="1"/>
</dbReference>
<protein>
    <recommendedName>
        <fullName evidence="1">non-specific serine/threonine protein kinase</fullName>
        <ecNumber evidence="1">2.7.11.1</ecNumber>
    </recommendedName>
</protein>
<dbReference type="RefSeq" id="WP_344083682.1">
    <property type="nucleotide sequence ID" value="NZ_BAAAPO010000026.1"/>
</dbReference>
<keyword evidence="12" id="KW-1185">Reference proteome</keyword>
<reference evidence="12" key="1">
    <citation type="journal article" date="2019" name="Int. J. Syst. Evol. Microbiol.">
        <title>The Global Catalogue of Microorganisms (GCM) 10K type strain sequencing project: providing services to taxonomists for standard genome sequencing and annotation.</title>
        <authorList>
            <consortium name="The Broad Institute Genomics Platform"/>
            <consortium name="The Broad Institute Genome Sequencing Center for Infectious Disease"/>
            <person name="Wu L."/>
            <person name="Ma J."/>
        </authorList>
    </citation>
    <scope>NUCLEOTIDE SEQUENCE [LARGE SCALE GENOMIC DNA]</scope>
    <source>
        <strain evidence="12">JCM 15592</strain>
    </source>
</reference>
<dbReference type="Gene3D" id="3.30.200.20">
    <property type="entry name" value="Phosphorylase Kinase, domain 1"/>
    <property type="match status" value="1"/>
</dbReference>
<feature type="compositionally biased region" description="Polar residues" evidence="9">
    <location>
        <begin position="151"/>
        <end position="162"/>
    </location>
</feature>
<evidence type="ECO:0000256" key="2">
    <source>
        <dbReference type="ARBA" id="ARBA00022527"/>
    </source>
</evidence>
<evidence type="ECO:0000256" key="6">
    <source>
        <dbReference type="ARBA" id="ARBA00022840"/>
    </source>
</evidence>
<keyword evidence="2" id="KW-0723">Serine/threonine-protein kinase</keyword>
<dbReference type="PROSITE" id="PS50011">
    <property type="entry name" value="PROTEIN_KINASE_DOM"/>
    <property type="match status" value="1"/>
</dbReference>
<dbReference type="InterPro" id="IPR011009">
    <property type="entry name" value="Kinase-like_dom_sf"/>
</dbReference>
<evidence type="ECO:0000256" key="5">
    <source>
        <dbReference type="ARBA" id="ARBA00022777"/>
    </source>
</evidence>
<comment type="caution">
    <text evidence="11">The sequence shown here is derived from an EMBL/GenBank/DDBJ whole genome shotgun (WGS) entry which is preliminary data.</text>
</comment>
<evidence type="ECO:0000259" key="10">
    <source>
        <dbReference type="PROSITE" id="PS50011"/>
    </source>
</evidence>
<evidence type="ECO:0000256" key="8">
    <source>
        <dbReference type="ARBA" id="ARBA00048679"/>
    </source>
</evidence>
<accession>A0ABP4XU67</accession>
<dbReference type="InterPro" id="IPR031634">
    <property type="entry name" value="PknG_rubred"/>
</dbReference>
<dbReference type="CDD" id="cd14014">
    <property type="entry name" value="STKc_PknB_like"/>
    <property type="match status" value="1"/>
</dbReference>
<feature type="region of interest" description="Disordered" evidence="9">
    <location>
        <begin position="28"/>
        <end position="88"/>
    </location>
</feature>
<feature type="compositionally biased region" description="Pro residues" evidence="9">
    <location>
        <begin position="42"/>
        <end position="67"/>
    </location>
</feature>